<reference evidence="2 3" key="1">
    <citation type="submission" date="2018-09" db="EMBL/GenBank/DDBJ databases">
        <title>Genomic Encyclopedia of Type Strains, Phase III (KMG-III): the genomes of soil and plant-associated and newly described type strains.</title>
        <authorList>
            <person name="Whitman W."/>
        </authorList>
    </citation>
    <scope>NUCLEOTIDE SEQUENCE [LARGE SCALE GENOMIC DNA]</scope>
    <source>
        <strain evidence="2 3">CECT 7938</strain>
    </source>
</reference>
<dbReference type="Pfam" id="PF11259">
    <property type="entry name" value="DUF3060"/>
    <property type="match status" value="1"/>
</dbReference>
<feature type="chain" id="PRO_5019045893" evidence="1">
    <location>
        <begin position="22"/>
        <end position="148"/>
    </location>
</feature>
<protein>
    <submittedName>
        <fullName evidence="2">DUF3060 family protein</fullName>
    </submittedName>
</protein>
<evidence type="ECO:0000313" key="2">
    <source>
        <dbReference type="EMBL" id="RKE56735.1"/>
    </source>
</evidence>
<proteinExistence type="predicted"/>
<gene>
    <name evidence="2" type="ORF">DFQ12_1601</name>
</gene>
<name>A0A420BJD8_SPHD1</name>
<organism evidence="2 3">
    <name type="scientific">Sphingobacterium detergens</name>
    <dbReference type="NCBI Taxonomy" id="1145106"/>
    <lineage>
        <taxon>Bacteria</taxon>
        <taxon>Pseudomonadati</taxon>
        <taxon>Bacteroidota</taxon>
        <taxon>Sphingobacteriia</taxon>
        <taxon>Sphingobacteriales</taxon>
        <taxon>Sphingobacteriaceae</taxon>
        <taxon>Sphingobacterium</taxon>
    </lineage>
</organism>
<dbReference type="Proteomes" id="UP000286246">
    <property type="component" value="Unassembled WGS sequence"/>
</dbReference>
<evidence type="ECO:0000313" key="3">
    <source>
        <dbReference type="Proteomes" id="UP000286246"/>
    </source>
</evidence>
<dbReference type="InterPro" id="IPR021417">
    <property type="entry name" value="DUF3060"/>
</dbReference>
<dbReference type="RefSeq" id="WP_208642462.1">
    <property type="nucleotide sequence ID" value="NZ_RAPY01000001.1"/>
</dbReference>
<dbReference type="AlphaFoldDB" id="A0A420BJD8"/>
<comment type="caution">
    <text evidence="2">The sequence shown here is derived from an EMBL/GenBank/DDBJ whole genome shotgun (WGS) entry which is preliminary data.</text>
</comment>
<accession>A0A420BJD8</accession>
<keyword evidence="1" id="KW-0732">Signal</keyword>
<dbReference type="EMBL" id="RAPY01000001">
    <property type="protein sequence ID" value="RKE56735.1"/>
    <property type="molecule type" value="Genomic_DNA"/>
</dbReference>
<feature type="signal peptide" evidence="1">
    <location>
        <begin position="1"/>
        <end position="21"/>
    </location>
</feature>
<evidence type="ECO:0000256" key="1">
    <source>
        <dbReference type="SAM" id="SignalP"/>
    </source>
</evidence>
<keyword evidence="3" id="KW-1185">Reference proteome</keyword>
<sequence length="148" mass="15592">MKTRTIAFGFSLLLLGGMVMAKGPGYKAPIKAVSDQQGKVISIEGVGNTRTIEAKGGETIQIEGADNKVVIRGNVSKVIIEGKGNTVTGNDVSTVTIEGADNMVNIGSLETVQIEGVKNHVHYKSTKNKSGQVKVSTEGADNMVMKMK</sequence>